<protein>
    <submittedName>
        <fullName evidence="1">Uncharacterized protein</fullName>
    </submittedName>
</protein>
<dbReference type="AlphaFoldDB" id="A0A2H3CVY4"/>
<dbReference type="EMBL" id="KZ293738">
    <property type="protein sequence ID" value="PBK80937.1"/>
    <property type="molecule type" value="Genomic_DNA"/>
</dbReference>
<evidence type="ECO:0000313" key="2">
    <source>
        <dbReference type="Proteomes" id="UP000217790"/>
    </source>
</evidence>
<name>A0A2H3CVY4_ARMGA</name>
<gene>
    <name evidence="1" type="ORF">ARMGADRAFT_1091807</name>
</gene>
<dbReference type="OrthoDB" id="2953115at2759"/>
<accession>A0A2H3CVY4</accession>
<proteinExistence type="predicted"/>
<organism evidence="1 2">
    <name type="scientific">Armillaria gallica</name>
    <name type="common">Bulbous honey fungus</name>
    <name type="synonym">Armillaria bulbosa</name>
    <dbReference type="NCBI Taxonomy" id="47427"/>
    <lineage>
        <taxon>Eukaryota</taxon>
        <taxon>Fungi</taxon>
        <taxon>Dikarya</taxon>
        <taxon>Basidiomycota</taxon>
        <taxon>Agaricomycotina</taxon>
        <taxon>Agaricomycetes</taxon>
        <taxon>Agaricomycetidae</taxon>
        <taxon>Agaricales</taxon>
        <taxon>Marasmiineae</taxon>
        <taxon>Physalacriaceae</taxon>
        <taxon>Armillaria</taxon>
    </lineage>
</organism>
<dbReference type="InParanoid" id="A0A2H3CVY4"/>
<sequence length="517" mass="58844">MENLIRLSKEGSLEAMESLANQAANPVACRGFGIALNSNLRYRIKAVQAMSQGRLPVVPSSDPKDSLNLSFNALHALSIGLKETHTAETFDLAFSLLPAVTFWISLYCERIIMPSRSHEFERDFHRISVEVLSLLLSHHHFIDALSSDTNLLTKYAPFLWLNPPSGKWFTSESQYEHIRSTVSTLGHVLLRPTSQTLEWQSRLVSRLEENNPKLIGLCFEGAAGTFARFHEKKNRVYHYNTLWGVATVIYNMSDASSSTHKALLQSNSLRLVCQVLEFLTKCQQFTDAEFKIAMTGLISVASYFTWVMQRGHSYIYNLLGYRLMPSLLKATKHLQRFRGSSDCYINHAVAETEKYVMDVLHIMTSRLAYASILKRCRKAIVHTERMGLIEYLNSCDDVEENGTSLPLSESDKTAMDIFAESFLNGYEGLRTEWEVLKSQYIEKNGRDLEWPLVMCLDYRTRKQSPTVFIDSSRSFDDGSEMFVDLISKAHAGLGTLVHWSLPNDGQYIFGKLDLFEY</sequence>
<dbReference type="Proteomes" id="UP000217790">
    <property type="component" value="Unassembled WGS sequence"/>
</dbReference>
<evidence type="ECO:0000313" key="1">
    <source>
        <dbReference type="EMBL" id="PBK80937.1"/>
    </source>
</evidence>
<dbReference type="OMA" id="SEYEHAH"/>
<reference evidence="2" key="1">
    <citation type="journal article" date="2017" name="Nat. Ecol. Evol.">
        <title>Genome expansion and lineage-specific genetic innovations in the forest pathogenic fungi Armillaria.</title>
        <authorList>
            <person name="Sipos G."/>
            <person name="Prasanna A.N."/>
            <person name="Walter M.C."/>
            <person name="O'Connor E."/>
            <person name="Balint B."/>
            <person name="Krizsan K."/>
            <person name="Kiss B."/>
            <person name="Hess J."/>
            <person name="Varga T."/>
            <person name="Slot J."/>
            <person name="Riley R."/>
            <person name="Boka B."/>
            <person name="Rigling D."/>
            <person name="Barry K."/>
            <person name="Lee J."/>
            <person name="Mihaltcheva S."/>
            <person name="LaButti K."/>
            <person name="Lipzen A."/>
            <person name="Waldron R."/>
            <person name="Moloney N.M."/>
            <person name="Sperisen C."/>
            <person name="Kredics L."/>
            <person name="Vagvoelgyi C."/>
            <person name="Patrignani A."/>
            <person name="Fitzpatrick D."/>
            <person name="Nagy I."/>
            <person name="Doyle S."/>
            <person name="Anderson J.B."/>
            <person name="Grigoriev I.V."/>
            <person name="Gueldener U."/>
            <person name="Muensterkoetter M."/>
            <person name="Nagy L.G."/>
        </authorList>
    </citation>
    <scope>NUCLEOTIDE SEQUENCE [LARGE SCALE GENOMIC DNA]</scope>
    <source>
        <strain evidence="2">Ar21-2</strain>
    </source>
</reference>
<keyword evidence="2" id="KW-1185">Reference proteome</keyword>